<dbReference type="GO" id="GO:0004640">
    <property type="term" value="F:phosphoribosylanthranilate isomerase activity"/>
    <property type="evidence" value="ECO:0007669"/>
    <property type="project" value="UniProtKB-EC"/>
</dbReference>
<dbReference type="EC" id="5.3.1.24" evidence="3"/>
<keyword evidence="6" id="KW-0057">Aromatic amino acid biosynthesis</keyword>
<comment type="pathway">
    <text evidence="1">Amino-acid biosynthesis; L-tryptophan biosynthesis; L-tryptophan from chorismate: step 3/5.</text>
</comment>
<proteinExistence type="inferred from homology"/>
<protein>
    <recommendedName>
        <fullName evidence="3">phosphoribosylanthranilate isomerase</fullName>
        <ecNumber evidence="3">5.3.1.24</ecNumber>
    </recommendedName>
</protein>
<dbReference type="EMBL" id="JANJYJ010000005">
    <property type="protein sequence ID" value="KAK3212952.1"/>
    <property type="molecule type" value="Genomic_DNA"/>
</dbReference>
<evidence type="ECO:0000313" key="10">
    <source>
        <dbReference type="Proteomes" id="UP001281410"/>
    </source>
</evidence>
<dbReference type="HAMAP" id="MF_00135">
    <property type="entry name" value="PRAI"/>
    <property type="match status" value="1"/>
</dbReference>
<name>A0AAE0AGM9_9ROSI</name>
<comment type="similarity">
    <text evidence="2">Belongs to the TrpF family.</text>
</comment>
<dbReference type="InterPro" id="IPR001240">
    <property type="entry name" value="PRAI_dom"/>
</dbReference>
<comment type="caution">
    <text evidence="9">The sequence shown here is derived from an EMBL/GenBank/DDBJ whole genome shotgun (WGS) entry which is preliminary data.</text>
</comment>
<evidence type="ECO:0000256" key="2">
    <source>
        <dbReference type="ARBA" id="ARBA00007571"/>
    </source>
</evidence>
<gene>
    <name evidence="9" type="ORF">Dsin_017658</name>
</gene>
<evidence type="ECO:0000256" key="7">
    <source>
        <dbReference type="ARBA" id="ARBA00023235"/>
    </source>
</evidence>
<evidence type="ECO:0000256" key="4">
    <source>
        <dbReference type="ARBA" id="ARBA00022605"/>
    </source>
</evidence>
<evidence type="ECO:0000256" key="5">
    <source>
        <dbReference type="ARBA" id="ARBA00022822"/>
    </source>
</evidence>
<keyword evidence="4" id="KW-0028">Amino-acid biosynthesis</keyword>
<evidence type="ECO:0000256" key="3">
    <source>
        <dbReference type="ARBA" id="ARBA00012572"/>
    </source>
</evidence>
<sequence>MVGPRSQDQEIYRTQFSSLQSSSDSLVSRFLLCDAHLKITSGIGRLDVNDALCRFSELVFGASRLFCVYIEYPTSTHSMKNMLTGSITNGHFNHKIVSLQKWQIQEFGVLTGVREETLCLLRKTLFAKNKITCNSARNDKFYSNYEVREKNLPLVKMCGITSPSDAAMAAEAGANFIGMIIWPNSKRSVSLSVAKEISKVSKEYGAEPVGVFVDDDVDTILRASDSANLEFVQLHGDGSRAAFPALVQENRIIYVLHAKENGDLLNQISDEECSLADWVLVDSAKGGSGKGFNWAQFTLPPIRSKHGWLLAGGVNPGNVHEALSILNLMELTLVVAYVPPMVFRRISHKYLLS</sequence>
<dbReference type="Gene3D" id="3.20.20.70">
    <property type="entry name" value="Aldolase class I"/>
    <property type="match status" value="1"/>
</dbReference>
<reference evidence="9" key="1">
    <citation type="journal article" date="2023" name="Plant J.">
        <title>Genome sequences and population genomics provide insights into the demographic history, inbreeding, and mutation load of two 'living fossil' tree species of Dipteronia.</title>
        <authorList>
            <person name="Feng Y."/>
            <person name="Comes H.P."/>
            <person name="Chen J."/>
            <person name="Zhu S."/>
            <person name="Lu R."/>
            <person name="Zhang X."/>
            <person name="Li P."/>
            <person name="Qiu J."/>
            <person name="Olsen K.M."/>
            <person name="Qiu Y."/>
        </authorList>
    </citation>
    <scope>NUCLEOTIDE SEQUENCE</scope>
    <source>
        <strain evidence="9">NBL</strain>
    </source>
</reference>
<dbReference type="CDD" id="cd00405">
    <property type="entry name" value="PRAI"/>
    <property type="match status" value="1"/>
</dbReference>
<dbReference type="InterPro" id="IPR044643">
    <property type="entry name" value="TrpF_fam"/>
</dbReference>
<dbReference type="PANTHER" id="PTHR42894">
    <property type="entry name" value="N-(5'-PHOSPHORIBOSYL)ANTHRANILATE ISOMERASE"/>
    <property type="match status" value="1"/>
</dbReference>
<accession>A0AAE0AGM9</accession>
<dbReference type="GO" id="GO:0000162">
    <property type="term" value="P:L-tryptophan biosynthetic process"/>
    <property type="evidence" value="ECO:0007669"/>
    <property type="project" value="UniProtKB-KW"/>
</dbReference>
<keyword evidence="10" id="KW-1185">Reference proteome</keyword>
<dbReference type="AlphaFoldDB" id="A0AAE0AGM9"/>
<dbReference type="Pfam" id="PF00697">
    <property type="entry name" value="PRAI"/>
    <property type="match status" value="1"/>
</dbReference>
<dbReference type="InterPro" id="IPR013785">
    <property type="entry name" value="Aldolase_TIM"/>
</dbReference>
<keyword evidence="7" id="KW-0413">Isomerase</keyword>
<evidence type="ECO:0000256" key="1">
    <source>
        <dbReference type="ARBA" id="ARBA00004664"/>
    </source>
</evidence>
<evidence type="ECO:0000313" key="9">
    <source>
        <dbReference type="EMBL" id="KAK3212952.1"/>
    </source>
</evidence>
<organism evidence="9 10">
    <name type="scientific">Dipteronia sinensis</name>
    <dbReference type="NCBI Taxonomy" id="43782"/>
    <lineage>
        <taxon>Eukaryota</taxon>
        <taxon>Viridiplantae</taxon>
        <taxon>Streptophyta</taxon>
        <taxon>Embryophyta</taxon>
        <taxon>Tracheophyta</taxon>
        <taxon>Spermatophyta</taxon>
        <taxon>Magnoliopsida</taxon>
        <taxon>eudicotyledons</taxon>
        <taxon>Gunneridae</taxon>
        <taxon>Pentapetalae</taxon>
        <taxon>rosids</taxon>
        <taxon>malvids</taxon>
        <taxon>Sapindales</taxon>
        <taxon>Sapindaceae</taxon>
        <taxon>Hippocastanoideae</taxon>
        <taxon>Acereae</taxon>
        <taxon>Dipteronia</taxon>
    </lineage>
</organism>
<dbReference type="Proteomes" id="UP001281410">
    <property type="component" value="Unassembled WGS sequence"/>
</dbReference>
<keyword evidence="5" id="KW-0822">Tryptophan biosynthesis</keyword>
<dbReference type="PANTHER" id="PTHR42894:SF1">
    <property type="entry name" value="N-(5'-PHOSPHORIBOSYL)ANTHRANILATE ISOMERASE"/>
    <property type="match status" value="1"/>
</dbReference>
<evidence type="ECO:0000256" key="6">
    <source>
        <dbReference type="ARBA" id="ARBA00023141"/>
    </source>
</evidence>
<evidence type="ECO:0000259" key="8">
    <source>
        <dbReference type="Pfam" id="PF00697"/>
    </source>
</evidence>
<dbReference type="SUPFAM" id="SSF51366">
    <property type="entry name" value="Ribulose-phoshate binding barrel"/>
    <property type="match status" value="1"/>
</dbReference>
<feature type="domain" description="N-(5'phosphoribosyl) anthranilate isomerase (PRAI)" evidence="8">
    <location>
        <begin position="155"/>
        <end position="326"/>
    </location>
</feature>
<dbReference type="InterPro" id="IPR011060">
    <property type="entry name" value="RibuloseP-bd_barrel"/>
</dbReference>